<dbReference type="Gene3D" id="3.30.70.370">
    <property type="match status" value="1"/>
</dbReference>
<keyword evidence="9" id="KW-0234">DNA repair</keyword>
<evidence type="ECO:0000256" key="8">
    <source>
        <dbReference type="ARBA" id="ARBA00023125"/>
    </source>
</evidence>
<evidence type="ECO:0000256" key="6">
    <source>
        <dbReference type="ARBA" id="ARBA00022763"/>
    </source>
</evidence>
<dbReference type="Gene3D" id="3.40.50.1010">
    <property type="entry name" value="5'-nuclease"/>
    <property type="match status" value="1"/>
</dbReference>
<dbReference type="FunFam" id="1.20.1060.10:FF:000001">
    <property type="entry name" value="DNA polymerase I"/>
    <property type="match status" value="1"/>
</dbReference>
<dbReference type="SUPFAM" id="SSF56672">
    <property type="entry name" value="DNA/RNA polymerases"/>
    <property type="match status" value="1"/>
</dbReference>
<dbReference type="EMBL" id="MHLU01000134">
    <property type="protein sequence ID" value="OGZ17457.1"/>
    <property type="molecule type" value="Genomic_DNA"/>
</dbReference>
<keyword evidence="6" id="KW-0227">DNA damage</keyword>
<dbReference type="SUPFAM" id="SSF88723">
    <property type="entry name" value="PIN domain-like"/>
    <property type="match status" value="1"/>
</dbReference>
<dbReference type="InterPro" id="IPR002298">
    <property type="entry name" value="DNA_polymerase_A"/>
</dbReference>
<dbReference type="InterPro" id="IPR020045">
    <property type="entry name" value="DNA_polI_H3TH"/>
</dbReference>
<dbReference type="Gene3D" id="1.20.1060.10">
    <property type="entry name" value="Taq DNA Polymerase, Chain T, domain 4"/>
    <property type="match status" value="1"/>
</dbReference>
<evidence type="ECO:0000256" key="5">
    <source>
        <dbReference type="ARBA" id="ARBA00022705"/>
    </source>
</evidence>
<dbReference type="GO" id="GO:0006261">
    <property type="term" value="P:DNA-templated DNA replication"/>
    <property type="evidence" value="ECO:0007669"/>
    <property type="project" value="InterPro"/>
</dbReference>
<dbReference type="InterPro" id="IPR002421">
    <property type="entry name" value="5-3_exonuclease"/>
</dbReference>
<dbReference type="InterPro" id="IPR036279">
    <property type="entry name" value="5-3_exonuclease_C_sf"/>
</dbReference>
<feature type="domain" description="5'-3' exonuclease" evidence="11">
    <location>
        <begin position="8"/>
        <end position="277"/>
    </location>
</feature>
<dbReference type="InterPro" id="IPR029060">
    <property type="entry name" value="PIN-like_dom_sf"/>
</dbReference>
<dbReference type="Gene3D" id="1.10.150.20">
    <property type="entry name" value="5' to 3' exonuclease, C-terminal subdomain"/>
    <property type="match status" value="2"/>
</dbReference>
<dbReference type="GO" id="GO:0003887">
    <property type="term" value="F:DNA-directed DNA polymerase activity"/>
    <property type="evidence" value="ECO:0007669"/>
    <property type="project" value="UniProtKB-KW"/>
</dbReference>
<dbReference type="Pfam" id="PF02739">
    <property type="entry name" value="5_3_exonuc_N"/>
    <property type="match status" value="1"/>
</dbReference>
<dbReference type="SMART" id="SM00475">
    <property type="entry name" value="53EXOc"/>
    <property type="match status" value="1"/>
</dbReference>
<evidence type="ECO:0000313" key="14">
    <source>
        <dbReference type="Proteomes" id="UP000178106"/>
    </source>
</evidence>
<comment type="similarity">
    <text evidence="1">Belongs to the DNA polymerase type-A family.</text>
</comment>
<evidence type="ECO:0000256" key="7">
    <source>
        <dbReference type="ARBA" id="ARBA00022932"/>
    </source>
</evidence>
<dbReference type="Proteomes" id="UP000178106">
    <property type="component" value="Unassembled WGS sequence"/>
</dbReference>
<comment type="catalytic activity">
    <reaction evidence="10">
        <text>DNA(n) + a 2'-deoxyribonucleoside 5'-triphosphate = DNA(n+1) + diphosphate</text>
        <dbReference type="Rhea" id="RHEA:22508"/>
        <dbReference type="Rhea" id="RHEA-COMP:17339"/>
        <dbReference type="Rhea" id="RHEA-COMP:17340"/>
        <dbReference type="ChEBI" id="CHEBI:33019"/>
        <dbReference type="ChEBI" id="CHEBI:61560"/>
        <dbReference type="ChEBI" id="CHEBI:173112"/>
        <dbReference type="EC" id="2.7.7.7"/>
    </reaction>
</comment>
<comment type="caution">
    <text evidence="13">The sequence shown here is derived from an EMBL/GenBank/DDBJ whole genome shotgun (WGS) entry which is preliminary data.</text>
</comment>
<dbReference type="CDD" id="cd09859">
    <property type="entry name" value="PIN_53EXO"/>
    <property type="match status" value="1"/>
</dbReference>
<dbReference type="EC" id="2.7.7.7" evidence="2"/>
<dbReference type="InterPro" id="IPR020046">
    <property type="entry name" value="5-3_exonucl_a-hlix_arch_N"/>
</dbReference>
<keyword evidence="5" id="KW-0235">DNA replication</keyword>
<evidence type="ECO:0000256" key="10">
    <source>
        <dbReference type="ARBA" id="ARBA00049244"/>
    </source>
</evidence>
<dbReference type="SMART" id="SM00279">
    <property type="entry name" value="HhH2"/>
    <property type="match status" value="1"/>
</dbReference>
<dbReference type="PRINTS" id="PR00868">
    <property type="entry name" value="DNAPOLI"/>
</dbReference>
<keyword evidence="7" id="KW-0239">DNA-directed DNA polymerase</keyword>
<dbReference type="Pfam" id="PF00476">
    <property type="entry name" value="DNA_pol_A"/>
    <property type="match status" value="1"/>
</dbReference>
<evidence type="ECO:0000256" key="9">
    <source>
        <dbReference type="ARBA" id="ARBA00023204"/>
    </source>
</evidence>
<dbReference type="InterPro" id="IPR043502">
    <property type="entry name" value="DNA/RNA_pol_sf"/>
</dbReference>
<dbReference type="PANTHER" id="PTHR10133">
    <property type="entry name" value="DNA POLYMERASE I"/>
    <property type="match status" value="1"/>
</dbReference>
<evidence type="ECO:0000256" key="3">
    <source>
        <dbReference type="ARBA" id="ARBA00022679"/>
    </source>
</evidence>
<dbReference type="Pfam" id="PF01367">
    <property type="entry name" value="5_3_exonuc"/>
    <property type="match status" value="1"/>
</dbReference>
<evidence type="ECO:0000259" key="11">
    <source>
        <dbReference type="SMART" id="SM00475"/>
    </source>
</evidence>
<sequence length="798" mass="89852">MVSKEHSKRLVLFDAHAIIHRAYHALPDFATKQGEPTGGLYGLSTMLIRAIAEFNPDYMAACYDLPGPTFRHKEYKEYKAGRAKADDDLKHQLQRSRDIFTALHIPIYDAPGFEADDMLGTIVEQTKDNKDLEILIVSGDMDTLQLVSGKKVRVYTLKRGINDTIIYDEEKVRERFGFGPEALPDYKGLRGDPSDNIIGIAGIGEKTGSELIQKFQSIEGIYEAIHKNKEDVIKVGIKPRIVELLEKGEEEALFSKMLATIRRDAPIIYALPEEEWKESFEPEDAAKLFAELEFRSLAVKIKQLYGKEVKEENKDDGSGVGVSLFKTETPVDPRLLRETALGLWILDSDKTTPGTEEIFEYTGETDIVKANAKIITELKKENLFRLYEELELPLITIIERAQTKGILVDVSYLAKLGKEYHSKLTRAESAIYEYAGEVFNINSPKQLGVILFDTLGLKVKGLKKTEGGARSTRESELVKLKDLHPIIGAILEYREIQKLLSTYIDNIPQMVDEHGRLHTTLHQDGTTTGRFSSSNPNLQNIPVRDGLGEVIRDAFVAPKGYVLMSFDYSQIEMRVLAMLSHDSGLRDIFQHGEDIHTSVAARVFRVDPNAVTKEMRRKAKVINFGIVYGMGVNALKDNLGSTREEAQEFYDQYFVTFPQIAEYFESVKKEATKKGYTETLFGRRRQFSNLRSRIPYVRAMAERMAMNAPLQGTAADFVKVAMKRVDNALALQKLSTDCELLLQVHDELIFEVKNEDMLIKKVSAVIAEAMEGVAKGTAGEDIPLIVDIAIGERWGSMK</sequence>
<protein>
    <recommendedName>
        <fullName evidence="2">DNA-directed DNA polymerase</fullName>
        <ecNumber evidence="2">2.7.7.7</ecNumber>
    </recommendedName>
</protein>
<proteinExistence type="inferred from homology"/>
<dbReference type="PROSITE" id="PS00447">
    <property type="entry name" value="DNA_POLYMERASE_A"/>
    <property type="match status" value="1"/>
</dbReference>
<dbReference type="InterPro" id="IPR019760">
    <property type="entry name" value="DNA-dir_DNA_pol_A_CS"/>
</dbReference>
<dbReference type="PANTHER" id="PTHR10133:SF27">
    <property type="entry name" value="DNA POLYMERASE NU"/>
    <property type="match status" value="1"/>
</dbReference>
<feature type="domain" description="DNA-directed DNA polymerase family A palm" evidence="12">
    <location>
        <begin position="548"/>
        <end position="756"/>
    </location>
</feature>
<organism evidence="13 14">
    <name type="scientific">Candidatus Lloydbacteria bacterium RIFOXYC12_FULL_46_25</name>
    <dbReference type="NCBI Taxonomy" id="1798670"/>
    <lineage>
        <taxon>Bacteria</taxon>
        <taxon>Candidatus Lloydiibacteriota</taxon>
    </lineage>
</organism>
<gene>
    <name evidence="13" type="ORF">A2494_00290</name>
</gene>
<dbReference type="SUPFAM" id="SSF47807">
    <property type="entry name" value="5' to 3' exonuclease, C-terminal subdomain"/>
    <property type="match status" value="1"/>
</dbReference>
<dbReference type="CDD" id="cd08637">
    <property type="entry name" value="DNA_pol_A_pol_I_C"/>
    <property type="match status" value="1"/>
</dbReference>
<dbReference type="InterPro" id="IPR001098">
    <property type="entry name" value="DNA-dir_DNA_pol_A_palm_dom"/>
</dbReference>
<dbReference type="CDD" id="cd09898">
    <property type="entry name" value="H3TH_53EXO"/>
    <property type="match status" value="1"/>
</dbReference>
<evidence type="ECO:0000256" key="1">
    <source>
        <dbReference type="ARBA" id="ARBA00007705"/>
    </source>
</evidence>
<dbReference type="FunFam" id="1.10.150.20:FF:000002">
    <property type="entry name" value="DNA polymerase I"/>
    <property type="match status" value="1"/>
</dbReference>
<evidence type="ECO:0000259" key="12">
    <source>
        <dbReference type="SMART" id="SM00482"/>
    </source>
</evidence>
<keyword evidence="3" id="KW-0808">Transferase</keyword>
<dbReference type="InterPro" id="IPR008918">
    <property type="entry name" value="HhH2"/>
</dbReference>
<dbReference type="GO" id="GO:0008409">
    <property type="term" value="F:5'-3' exonuclease activity"/>
    <property type="evidence" value="ECO:0007669"/>
    <property type="project" value="InterPro"/>
</dbReference>
<reference evidence="13 14" key="1">
    <citation type="journal article" date="2016" name="Nat. Commun.">
        <title>Thousands of microbial genomes shed light on interconnected biogeochemical processes in an aquifer system.</title>
        <authorList>
            <person name="Anantharaman K."/>
            <person name="Brown C.T."/>
            <person name="Hug L.A."/>
            <person name="Sharon I."/>
            <person name="Castelle C.J."/>
            <person name="Probst A.J."/>
            <person name="Thomas B.C."/>
            <person name="Singh A."/>
            <person name="Wilkins M.J."/>
            <person name="Karaoz U."/>
            <person name="Brodie E.L."/>
            <person name="Williams K.H."/>
            <person name="Hubbard S.S."/>
            <person name="Banfield J.F."/>
        </authorList>
    </citation>
    <scope>NUCLEOTIDE SEQUENCE [LARGE SCALE GENOMIC DNA]</scope>
</reference>
<name>A0A1G2DV33_9BACT</name>
<dbReference type="FunFam" id="1.10.150.20:FF:000003">
    <property type="entry name" value="DNA polymerase I"/>
    <property type="match status" value="1"/>
</dbReference>
<evidence type="ECO:0000256" key="4">
    <source>
        <dbReference type="ARBA" id="ARBA00022695"/>
    </source>
</evidence>
<keyword evidence="4" id="KW-0548">Nucleotidyltransferase</keyword>
<dbReference type="GO" id="GO:0006302">
    <property type="term" value="P:double-strand break repair"/>
    <property type="evidence" value="ECO:0007669"/>
    <property type="project" value="TreeGrafter"/>
</dbReference>
<dbReference type="GO" id="GO:0003677">
    <property type="term" value="F:DNA binding"/>
    <property type="evidence" value="ECO:0007669"/>
    <property type="project" value="UniProtKB-KW"/>
</dbReference>
<evidence type="ECO:0000256" key="2">
    <source>
        <dbReference type="ARBA" id="ARBA00012417"/>
    </source>
</evidence>
<dbReference type="AlphaFoldDB" id="A0A1G2DV33"/>
<accession>A0A1G2DV33</accession>
<evidence type="ECO:0000313" key="13">
    <source>
        <dbReference type="EMBL" id="OGZ17457.1"/>
    </source>
</evidence>
<dbReference type="SMART" id="SM00482">
    <property type="entry name" value="POLAc"/>
    <property type="match status" value="1"/>
</dbReference>
<keyword evidence="8" id="KW-0238">DNA-binding</keyword>